<dbReference type="InterPro" id="IPR012933">
    <property type="entry name" value="HicA_mRNA_interferase"/>
</dbReference>
<name>A0A2Z3GVM1_9BACT</name>
<dbReference type="EMBL" id="CP029145">
    <property type="protein sequence ID" value="AWM35055.1"/>
    <property type="molecule type" value="Genomic_DNA"/>
</dbReference>
<dbReference type="AlphaFoldDB" id="A0A2Z3GVM1"/>
<comment type="similarity">
    <text evidence="1">Belongs to the HicA mRNA interferase family.</text>
</comment>
<evidence type="ECO:0000256" key="2">
    <source>
        <dbReference type="ARBA" id="ARBA00022649"/>
    </source>
</evidence>
<gene>
    <name evidence="8" type="ORF">DDQ68_21160</name>
</gene>
<dbReference type="GO" id="GO:0016787">
    <property type="term" value="F:hydrolase activity"/>
    <property type="evidence" value="ECO:0007669"/>
    <property type="project" value="UniProtKB-KW"/>
</dbReference>
<protein>
    <submittedName>
        <fullName evidence="8">Addiction module toxin, HicA family</fullName>
    </submittedName>
</protein>
<evidence type="ECO:0000256" key="7">
    <source>
        <dbReference type="ARBA" id="ARBA00023016"/>
    </source>
</evidence>
<dbReference type="GO" id="GO:0003729">
    <property type="term" value="F:mRNA binding"/>
    <property type="evidence" value="ECO:0007669"/>
    <property type="project" value="InterPro"/>
</dbReference>
<dbReference type="OrthoDB" id="9798547at2"/>
<keyword evidence="7" id="KW-0346">Stress response</keyword>
<keyword evidence="3" id="KW-0540">Nuclease</keyword>
<evidence type="ECO:0000256" key="5">
    <source>
        <dbReference type="ARBA" id="ARBA00022801"/>
    </source>
</evidence>
<dbReference type="KEGG" id="hnv:DDQ68_21160"/>
<keyword evidence="5" id="KW-0378">Hydrolase</keyword>
<keyword evidence="4" id="KW-0255">Endonuclease</keyword>
<dbReference type="Proteomes" id="UP000245999">
    <property type="component" value="Chromosome"/>
</dbReference>
<keyword evidence="9" id="KW-1185">Reference proteome</keyword>
<evidence type="ECO:0000256" key="6">
    <source>
        <dbReference type="ARBA" id="ARBA00022884"/>
    </source>
</evidence>
<proteinExistence type="inferred from homology"/>
<dbReference type="Gene3D" id="3.30.920.30">
    <property type="entry name" value="Hypothetical protein"/>
    <property type="match status" value="1"/>
</dbReference>
<accession>A0A2Z3GVM1</accession>
<evidence type="ECO:0000256" key="4">
    <source>
        <dbReference type="ARBA" id="ARBA00022759"/>
    </source>
</evidence>
<dbReference type="Pfam" id="PF07927">
    <property type="entry name" value="HicA_toxin"/>
    <property type="match status" value="1"/>
</dbReference>
<organism evidence="8 9">
    <name type="scientific">Hymenobacter nivis</name>
    <dbReference type="NCBI Taxonomy" id="1850093"/>
    <lineage>
        <taxon>Bacteria</taxon>
        <taxon>Pseudomonadati</taxon>
        <taxon>Bacteroidota</taxon>
        <taxon>Cytophagia</taxon>
        <taxon>Cytophagales</taxon>
        <taxon>Hymenobacteraceae</taxon>
        <taxon>Hymenobacter</taxon>
    </lineage>
</organism>
<dbReference type="GO" id="GO:0004519">
    <property type="term" value="F:endonuclease activity"/>
    <property type="evidence" value="ECO:0007669"/>
    <property type="project" value="UniProtKB-KW"/>
</dbReference>
<reference evidence="9" key="1">
    <citation type="submission" date="2018-04" db="EMBL/GenBank/DDBJ databases">
        <title>Complete genome of Antarctic heterotrophic bacterium Hymenobacter nivis.</title>
        <authorList>
            <person name="Terashima M."/>
        </authorList>
    </citation>
    <scope>NUCLEOTIDE SEQUENCE [LARGE SCALE GENOMIC DNA]</scope>
    <source>
        <strain evidence="9">NBRC 111535</strain>
    </source>
</reference>
<dbReference type="SUPFAM" id="SSF54786">
    <property type="entry name" value="YcfA/nrd intein domain"/>
    <property type="match status" value="1"/>
</dbReference>
<evidence type="ECO:0000313" key="8">
    <source>
        <dbReference type="EMBL" id="AWM35055.1"/>
    </source>
</evidence>
<evidence type="ECO:0000256" key="1">
    <source>
        <dbReference type="ARBA" id="ARBA00006620"/>
    </source>
</evidence>
<evidence type="ECO:0000313" key="9">
    <source>
        <dbReference type="Proteomes" id="UP000245999"/>
    </source>
</evidence>
<sequence length="62" mass="7077">MKLLDLLRHLAAHNCALLREGANHSIYINRSNDQQTAVPRHREIGDNTCRAICKQLGIPFIR</sequence>
<keyword evidence="6" id="KW-0694">RNA-binding</keyword>
<keyword evidence="2" id="KW-1277">Toxin-antitoxin system</keyword>
<evidence type="ECO:0000256" key="3">
    <source>
        <dbReference type="ARBA" id="ARBA00022722"/>
    </source>
</evidence>
<dbReference type="InterPro" id="IPR038570">
    <property type="entry name" value="HicA_sf"/>
</dbReference>